<evidence type="ECO:0000256" key="8">
    <source>
        <dbReference type="ARBA" id="ARBA00023319"/>
    </source>
</evidence>
<evidence type="ECO:0000256" key="7">
    <source>
        <dbReference type="ARBA" id="ARBA00023180"/>
    </source>
</evidence>
<dbReference type="Pfam" id="PF00047">
    <property type="entry name" value="ig"/>
    <property type="match status" value="1"/>
</dbReference>
<keyword evidence="12" id="KW-1185">Reference proteome</keyword>
<dbReference type="SUPFAM" id="SSF48726">
    <property type="entry name" value="Immunoglobulin"/>
    <property type="match status" value="3"/>
</dbReference>
<dbReference type="SMART" id="SM00408">
    <property type="entry name" value="IGc2"/>
    <property type="match status" value="3"/>
</dbReference>
<dbReference type="GO" id="GO:0043005">
    <property type="term" value="C:neuron projection"/>
    <property type="evidence" value="ECO:0007669"/>
    <property type="project" value="TreeGrafter"/>
</dbReference>
<evidence type="ECO:0000256" key="5">
    <source>
        <dbReference type="ARBA" id="ARBA00023136"/>
    </source>
</evidence>
<feature type="domain" description="Ig-like" evidence="10">
    <location>
        <begin position="108"/>
        <end position="197"/>
    </location>
</feature>
<dbReference type="InterPro" id="IPR007110">
    <property type="entry name" value="Ig-like_dom"/>
</dbReference>
<keyword evidence="5" id="KW-0472">Membrane</keyword>
<feature type="domain" description="Ig-like" evidence="10">
    <location>
        <begin position="208"/>
        <end position="289"/>
    </location>
</feature>
<comment type="caution">
    <text evidence="11">The sequence shown here is derived from an EMBL/GenBank/DDBJ whole genome shotgun (WGS) entry which is preliminary data.</text>
</comment>
<dbReference type="Proteomes" id="UP000807504">
    <property type="component" value="Unassembled WGS sequence"/>
</dbReference>
<dbReference type="PANTHER" id="PTHR12231:SF253">
    <property type="entry name" value="DPR-INTERACTING PROTEIN ETA, ISOFORM B-RELATED"/>
    <property type="match status" value="1"/>
</dbReference>
<keyword evidence="2" id="KW-1003">Cell membrane</keyword>
<dbReference type="InterPro" id="IPR013151">
    <property type="entry name" value="Immunoglobulin_dom"/>
</dbReference>
<evidence type="ECO:0000313" key="11">
    <source>
        <dbReference type="EMBL" id="KAF8793681.1"/>
    </source>
</evidence>
<evidence type="ECO:0000259" key="10">
    <source>
        <dbReference type="PROSITE" id="PS50835"/>
    </source>
</evidence>
<dbReference type="PANTHER" id="PTHR12231">
    <property type="entry name" value="CTX-RELATED TYPE I TRANSMEMBRANE PROTEIN"/>
    <property type="match status" value="1"/>
</dbReference>
<dbReference type="GO" id="GO:0005886">
    <property type="term" value="C:plasma membrane"/>
    <property type="evidence" value="ECO:0007669"/>
    <property type="project" value="UniProtKB-SubCell"/>
</dbReference>
<keyword evidence="3" id="KW-0732">Signal</keyword>
<accession>A0A8T0FRF5</accession>
<evidence type="ECO:0000256" key="6">
    <source>
        <dbReference type="ARBA" id="ARBA00023157"/>
    </source>
</evidence>
<dbReference type="InterPro" id="IPR003598">
    <property type="entry name" value="Ig_sub2"/>
</dbReference>
<evidence type="ECO:0000256" key="9">
    <source>
        <dbReference type="SAM" id="MobiDB-lite"/>
    </source>
</evidence>
<keyword evidence="8" id="KW-0393">Immunoglobulin domain</keyword>
<protein>
    <submittedName>
        <fullName evidence="11">Lachesin like protein</fullName>
    </submittedName>
</protein>
<evidence type="ECO:0000256" key="3">
    <source>
        <dbReference type="ARBA" id="ARBA00022729"/>
    </source>
</evidence>
<evidence type="ECO:0000256" key="2">
    <source>
        <dbReference type="ARBA" id="ARBA00022475"/>
    </source>
</evidence>
<evidence type="ECO:0000256" key="4">
    <source>
        <dbReference type="ARBA" id="ARBA00022737"/>
    </source>
</evidence>
<dbReference type="Gene3D" id="2.60.40.10">
    <property type="entry name" value="Immunoglobulins"/>
    <property type="match status" value="3"/>
</dbReference>
<sequence length="407" mass="45837">MRVSSDPTFVEMIPNVTVPIGRDAVLQCTVQDIENYKVAWIKMDTQTLLTIHKHVITRDKRIRVTNNNLQWNLHISKVEEKDKGYYMCQINTEPMVSQLGYLDVMVPPTIIESSTSSDTVIEERSKVSLRCEASGYPEPIITWRREDGKDINLGSYGGRKYSALRVEGEYLNISQVSREDMGAYLCIAANGVLPSVSKRIILQVNFRPKIRVPNQLVGAASGSDVTLECRLEASPSPLTSWIRSDGIMLLNNRKYDITEEKNGYKINMKIKIYKLTESDFGSYKCVAKNTLGEKEGFIRLYEIPPPTANPKVTQHYEVYLPRLREHLHSNSSVQRKNSPASNTLMDESQEFLSDKTLRPASSESGAEDETMPSRPLQGSPNSGGFHATSFSLSISCILVLMELMMQL</sequence>
<dbReference type="InterPro" id="IPR003599">
    <property type="entry name" value="Ig_sub"/>
</dbReference>
<dbReference type="EMBL" id="JABXBU010000002">
    <property type="protein sequence ID" value="KAF8793681.1"/>
    <property type="molecule type" value="Genomic_DNA"/>
</dbReference>
<organism evidence="11 12">
    <name type="scientific">Argiope bruennichi</name>
    <name type="common">Wasp spider</name>
    <name type="synonym">Aranea bruennichi</name>
    <dbReference type="NCBI Taxonomy" id="94029"/>
    <lineage>
        <taxon>Eukaryota</taxon>
        <taxon>Metazoa</taxon>
        <taxon>Ecdysozoa</taxon>
        <taxon>Arthropoda</taxon>
        <taxon>Chelicerata</taxon>
        <taxon>Arachnida</taxon>
        <taxon>Araneae</taxon>
        <taxon>Araneomorphae</taxon>
        <taxon>Entelegynae</taxon>
        <taxon>Araneoidea</taxon>
        <taxon>Araneidae</taxon>
        <taxon>Argiope</taxon>
    </lineage>
</organism>
<comment type="subcellular location">
    <subcellularLocation>
        <location evidence="1">Cell membrane</location>
    </subcellularLocation>
</comment>
<dbReference type="InterPro" id="IPR051170">
    <property type="entry name" value="Neural/epithelial_adhesion"/>
</dbReference>
<evidence type="ECO:0000256" key="1">
    <source>
        <dbReference type="ARBA" id="ARBA00004236"/>
    </source>
</evidence>
<dbReference type="FunFam" id="2.60.40.10:FF:000032">
    <property type="entry name" value="palladin isoform X1"/>
    <property type="match status" value="1"/>
</dbReference>
<dbReference type="PROSITE" id="PS50835">
    <property type="entry name" value="IG_LIKE"/>
    <property type="match status" value="3"/>
</dbReference>
<dbReference type="InterPro" id="IPR013783">
    <property type="entry name" value="Ig-like_fold"/>
</dbReference>
<keyword evidence="7" id="KW-0325">Glycoprotein</keyword>
<dbReference type="SMART" id="SM00409">
    <property type="entry name" value="IG"/>
    <property type="match status" value="3"/>
</dbReference>
<proteinExistence type="predicted"/>
<feature type="region of interest" description="Disordered" evidence="9">
    <location>
        <begin position="352"/>
        <end position="382"/>
    </location>
</feature>
<keyword evidence="4" id="KW-0677">Repeat</keyword>
<evidence type="ECO:0000313" key="12">
    <source>
        <dbReference type="Proteomes" id="UP000807504"/>
    </source>
</evidence>
<keyword evidence="6" id="KW-1015">Disulfide bond</keyword>
<gene>
    <name evidence="11" type="ORF">HNY73_001731</name>
</gene>
<feature type="domain" description="Ig-like" evidence="10">
    <location>
        <begin position="7"/>
        <end position="91"/>
    </location>
</feature>
<reference evidence="11" key="2">
    <citation type="submission" date="2020-06" db="EMBL/GenBank/DDBJ databases">
        <authorList>
            <person name="Sheffer M."/>
        </authorList>
    </citation>
    <scope>NUCLEOTIDE SEQUENCE</scope>
</reference>
<dbReference type="AlphaFoldDB" id="A0A8T0FRF5"/>
<dbReference type="InterPro" id="IPR036179">
    <property type="entry name" value="Ig-like_dom_sf"/>
</dbReference>
<dbReference type="FunFam" id="2.60.40.10:FF:000328">
    <property type="entry name" value="CLUMA_CG000981, isoform A"/>
    <property type="match status" value="1"/>
</dbReference>
<dbReference type="Pfam" id="PF13927">
    <property type="entry name" value="Ig_3"/>
    <property type="match status" value="2"/>
</dbReference>
<name>A0A8T0FRF5_ARGBR</name>
<reference evidence="11" key="1">
    <citation type="journal article" date="2020" name="bioRxiv">
        <title>Chromosome-level reference genome of the European wasp spider Argiope bruennichi: a resource for studies on range expansion and evolutionary adaptation.</title>
        <authorList>
            <person name="Sheffer M.M."/>
            <person name="Hoppe A."/>
            <person name="Krehenwinkel H."/>
            <person name="Uhl G."/>
            <person name="Kuss A.W."/>
            <person name="Jensen L."/>
            <person name="Jensen C."/>
            <person name="Gillespie R.G."/>
            <person name="Hoff K.J."/>
            <person name="Prost S."/>
        </authorList>
    </citation>
    <scope>NUCLEOTIDE SEQUENCE</scope>
</reference>